<evidence type="ECO:0000259" key="2">
    <source>
        <dbReference type="Pfam" id="PF00171"/>
    </source>
</evidence>
<accession>A0ABV3GHB2</accession>
<keyword evidence="1 3" id="KW-0560">Oxidoreductase</keyword>
<protein>
    <submittedName>
        <fullName evidence="3">NAD-dependent succinate-semialdehyde dehydrogenase</fullName>
        <ecNumber evidence="3">1.2.1.-</ecNumber>
    </submittedName>
</protein>
<dbReference type="CDD" id="cd07103">
    <property type="entry name" value="ALDH_F5_SSADH_GabD"/>
    <property type="match status" value="1"/>
</dbReference>
<dbReference type="RefSeq" id="WP_061261164.1">
    <property type="nucleotide sequence ID" value="NZ_JBFALK010000010.1"/>
</dbReference>
<dbReference type="PANTHER" id="PTHR43353:SF5">
    <property type="entry name" value="SUCCINATE-SEMIALDEHYDE DEHYDROGENASE, MITOCHONDRIAL"/>
    <property type="match status" value="1"/>
</dbReference>
<dbReference type="SUPFAM" id="SSF53720">
    <property type="entry name" value="ALDH-like"/>
    <property type="match status" value="1"/>
</dbReference>
<keyword evidence="4" id="KW-1185">Reference proteome</keyword>
<evidence type="ECO:0000313" key="3">
    <source>
        <dbReference type="EMBL" id="MEV0970927.1"/>
    </source>
</evidence>
<name>A0ABV3GHB2_MICGL</name>
<dbReference type="Gene3D" id="3.40.309.10">
    <property type="entry name" value="Aldehyde Dehydrogenase, Chain A, domain 2"/>
    <property type="match status" value="1"/>
</dbReference>
<evidence type="ECO:0000256" key="1">
    <source>
        <dbReference type="ARBA" id="ARBA00023002"/>
    </source>
</evidence>
<dbReference type="InterPro" id="IPR015590">
    <property type="entry name" value="Aldehyde_DH_dom"/>
</dbReference>
<proteinExistence type="predicted"/>
<dbReference type="PANTHER" id="PTHR43353">
    <property type="entry name" value="SUCCINATE-SEMIALDEHYDE DEHYDROGENASE, MITOCHONDRIAL"/>
    <property type="match status" value="1"/>
</dbReference>
<sequence length="490" mass="50699">MKTGTTTGKALVGGRWHTAAETFAVTNPATGETVAEVADCGPDVTAEAVDAAASALPGWRAMPAHERAAIMRRAAALLAERAPEIGATLTAEQGKPLGEAVGEVVAGADHLLWSAEETRRVYGETIPSTSADTRIMVLPEPVGVVAGITPWNFPVSMVTRKLGPALAAGCTVVLKPSELTPMSAIAVAACLADAGFPPGVFNLVTTTRPQEFSEVVMADPRVRKISFTGSTAVGKNLIRQSADDVKRLSVELGGHAPVLVFPDADVAAAAAGVARAKFMNAGQACTSPNRIYVHESVAEEFTAELARLADAIVVGDGSAADVTMGPLINERAVAKVRRHVEDALALGARQVTAREPGGEAGGGPGGRFHPPTVLAGVTDDMLVCQEETFGPLAPVLTFGGDTRDAEDDVVARANTTPYGLAAYVWTRDLARVVRVSEALRFGILSINGAPLAPPQGPFGGVKGSGYGREGGHHGVEDFVEHKYVSVGLGR</sequence>
<dbReference type="Proteomes" id="UP001551675">
    <property type="component" value="Unassembled WGS sequence"/>
</dbReference>
<gene>
    <name evidence="3" type="ORF">AB0I59_20050</name>
</gene>
<dbReference type="InterPro" id="IPR016163">
    <property type="entry name" value="Ald_DH_C"/>
</dbReference>
<dbReference type="GO" id="GO:0016491">
    <property type="term" value="F:oxidoreductase activity"/>
    <property type="evidence" value="ECO:0007669"/>
    <property type="project" value="UniProtKB-KW"/>
</dbReference>
<reference evidence="3 4" key="1">
    <citation type="submission" date="2024-06" db="EMBL/GenBank/DDBJ databases">
        <title>The Natural Products Discovery Center: Release of the First 8490 Sequenced Strains for Exploring Actinobacteria Biosynthetic Diversity.</title>
        <authorList>
            <person name="Kalkreuter E."/>
            <person name="Kautsar S.A."/>
            <person name="Yang D."/>
            <person name="Bader C.D."/>
            <person name="Teijaro C.N."/>
            <person name="Fluegel L."/>
            <person name="Davis C.M."/>
            <person name="Simpson J.R."/>
            <person name="Lauterbach L."/>
            <person name="Steele A.D."/>
            <person name="Gui C."/>
            <person name="Meng S."/>
            <person name="Li G."/>
            <person name="Viehrig K."/>
            <person name="Ye F."/>
            <person name="Su P."/>
            <person name="Kiefer A.F."/>
            <person name="Nichols A."/>
            <person name="Cepeda A.J."/>
            <person name="Yan W."/>
            <person name="Fan B."/>
            <person name="Jiang Y."/>
            <person name="Adhikari A."/>
            <person name="Zheng C.-J."/>
            <person name="Schuster L."/>
            <person name="Cowan T.M."/>
            <person name="Smanski M.J."/>
            <person name="Chevrette M.G."/>
            <person name="De Carvalho L.P.S."/>
            <person name="Shen B."/>
        </authorList>
    </citation>
    <scope>NUCLEOTIDE SEQUENCE [LARGE SCALE GENOMIC DNA]</scope>
    <source>
        <strain evidence="3 4">NPDC050100</strain>
    </source>
</reference>
<dbReference type="EC" id="1.2.1.-" evidence="3"/>
<feature type="domain" description="Aldehyde dehydrogenase" evidence="2">
    <location>
        <begin position="19"/>
        <end position="484"/>
    </location>
</feature>
<dbReference type="InterPro" id="IPR050740">
    <property type="entry name" value="Aldehyde_DH_Superfamily"/>
</dbReference>
<dbReference type="EMBL" id="JBFALK010000010">
    <property type="protein sequence ID" value="MEV0970927.1"/>
    <property type="molecule type" value="Genomic_DNA"/>
</dbReference>
<dbReference type="InterPro" id="IPR016161">
    <property type="entry name" value="Ald_DH/histidinol_DH"/>
</dbReference>
<dbReference type="InterPro" id="IPR016162">
    <property type="entry name" value="Ald_DH_N"/>
</dbReference>
<dbReference type="Gene3D" id="3.40.605.10">
    <property type="entry name" value="Aldehyde Dehydrogenase, Chain A, domain 1"/>
    <property type="match status" value="1"/>
</dbReference>
<dbReference type="Pfam" id="PF00171">
    <property type="entry name" value="Aldedh"/>
    <property type="match status" value="1"/>
</dbReference>
<organism evidence="3 4">
    <name type="scientific">Microtetraspora glauca</name>
    <dbReference type="NCBI Taxonomy" id="1996"/>
    <lineage>
        <taxon>Bacteria</taxon>
        <taxon>Bacillati</taxon>
        <taxon>Actinomycetota</taxon>
        <taxon>Actinomycetes</taxon>
        <taxon>Streptosporangiales</taxon>
        <taxon>Streptosporangiaceae</taxon>
        <taxon>Microtetraspora</taxon>
    </lineage>
</organism>
<comment type="caution">
    <text evidence="3">The sequence shown here is derived from an EMBL/GenBank/DDBJ whole genome shotgun (WGS) entry which is preliminary data.</text>
</comment>
<evidence type="ECO:0000313" key="4">
    <source>
        <dbReference type="Proteomes" id="UP001551675"/>
    </source>
</evidence>